<keyword evidence="6" id="KW-0511">Multifunctional enzyme</keyword>
<keyword evidence="2" id="KW-0645">Protease</keyword>
<proteinExistence type="predicted"/>
<keyword evidence="3" id="KW-0328">Glycosyltransferase</keyword>
<comment type="catalytic activity">
    <reaction evidence="7">
        <text>Preferential cleavage: (Ac)2-L-Lys-D-Ala-|-D-Ala. Also transpeptidation of peptidyl-alanyl moieties that are N-acyl substituents of D-alanine.</text>
        <dbReference type="EC" id="3.4.16.4"/>
    </reaction>
</comment>
<protein>
    <submittedName>
        <fullName evidence="13">Transglycosylase domain-containing protein</fullName>
    </submittedName>
</protein>
<feature type="compositionally biased region" description="Basic and acidic residues" evidence="9">
    <location>
        <begin position="688"/>
        <end position="700"/>
    </location>
</feature>
<dbReference type="SUPFAM" id="SSF56601">
    <property type="entry name" value="beta-lactamase/transpeptidase-like"/>
    <property type="match status" value="1"/>
</dbReference>
<dbReference type="Gene3D" id="3.40.710.10">
    <property type="entry name" value="DD-peptidase/beta-lactamase superfamily"/>
    <property type="match status" value="1"/>
</dbReference>
<evidence type="ECO:0000256" key="7">
    <source>
        <dbReference type="ARBA" id="ARBA00034000"/>
    </source>
</evidence>
<evidence type="ECO:0000256" key="8">
    <source>
        <dbReference type="ARBA" id="ARBA00049902"/>
    </source>
</evidence>
<dbReference type="InterPro" id="IPR001460">
    <property type="entry name" value="PCN-bd_Tpept"/>
</dbReference>
<evidence type="ECO:0000313" key="14">
    <source>
        <dbReference type="Proteomes" id="UP001183420"/>
    </source>
</evidence>
<evidence type="ECO:0000259" key="12">
    <source>
        <dbReference type="Pfam" id="PF00912"/>
    </source>
</evidence>
<dbReference type="PANTHER" id="PTHR32282:SF33">
    <property type="entry name" value="PEPTIDOGLYCAN GLYCOSYLTRANSFERASE"/>
    <property type="match status" value="1"/>
</dbReference>
<feature type="domain" description="Glycosyl transferase family 51" evidence="12">
    <location>
        <begin position="75"/>
        <end position="264"/>
    </location>
</feature>
<evidence type="ECO:0000256" key="6">
    <source>
        <dbReference type="ARBA" id="ARBA00023268"/>
    </source>
</evidence>
<accession>A0ABU2LLQ3</accession>
<name>A0ABU2LLQ3_9ACTN</name>
<evidence type="ECO:0000313" key="13">
    <source>
        <dbReference type="EMBL" id="MDT0317983.1"/>
    </source>
</evidence>
<keyword evidence="10" id="KW-0472">Membrane</keyword>
<dbReference type="PANTHER" id="PTHR32282">
    <property type="entry name" value="BINDING PROTEIN TRANSPEPTIDASE, PUTATIVE-RELATED"/>
    <property type="match status" value="1"/>
</dbReference>
<dbReference type="SUPFAM" id="SSF53955">
    <property type="entry name" value="Lysozyme-like"/>
    <property type="match status" value="1"/>
</dbReference>
<dbReference type="EMBL" id="JAVREM010000004">
    <property type="protein sequence ID" value="MDT0317983.1"/>
    <property type="molecule type" value="Genomic_DNA"/>
</dbReference>
<dbReference type="InterPro" id="IPR023346">
    <property type="entry name" value="Lysozyme-like_dom_sf"/>
</dbReference>
<evidence type="ECO:0000259" key="11">
    <source>
        <dbReference type="Pfam" id="PF00905"/>
    </source>
</evidence>
<comment type="catalytic activity">
    <reaction evidence="8">
        <text>[GlcNAc-(1-&gt;4)-Mur2Ac(oyl-L-Ala-gamma-D-Glu-L-Lys-D-Ala-D-Ala)](n)-di-trans,octa-cis-undecaprenyl diphosphate + beta-D-GlcNAc-(1-&gt;4)-Mur2Ac(oyl-L-Ala-gamma-D-Glu-L-Lys-D-Ala-D-Ala)-di-trans,octa-cis-undecaprenyl diphosphate = [GlcNAc-(1-&gt;4)-Mur2Ac(oyl-L-Ala-gamma-D-Glu-L-Lys-D-Ala-D-Ala)](n+1)-di-trans,octa-cis-undecaprenyl diphosphate + di-trans,octa-cis-undecaprenyl diphosphate + H(+)</text>
        <dbReference type="Rhea" id="RHEA:23708"/>
        <dbReference type="Rhea" id="RHEA-COMP:9602"/>
        <dbReference type="Rhea" id="RHEA-COMP:9603"/>
        <dbReference type="ChEBI" id="CHEBI:15378"/>
        <dbReference type="ChEBI" id="CHEBI:58405"/>
        <dbReference type="ChEBI" id="CHEBI:60033"/>
        <dbReference type="ChEBI" id="CHEBI:78435"/>
        <dbReference type="EC" id="2.4.99.28"/>
    </reaction>
</comment>
<sequence length="758" mass="80160">MGSKRPGGGQNAAGQIARFLGVSAVSGAVLAGLALPAVGALGLAARGTMEGFDEIPAEMERPPLSQTSTILDAEGNQIAEVSFRNRTVVDLDAMGIVPQAVVAIEDARFYEHGAVDLQGIIRALTTNLGSGSVEQGASTLTQQYVKNVFVEAAGDDQEAIAEATQQTGAAGLGRKIQEIKYAIQLEQELTKDEILENYLNITYFGQQAYGIQAAAERYFSKPAADLELHEAAMLAGLVQSPSRYDPTVNPETALDRRNVVLQRMVDNDAITQEEADAAAEQDLGLDVSEPRTGCTTAVDDSGFFCDYVRQEILNNPVFGETEDDRMALWRLGGLTIQTTLDPQAQAAAAAAAREGADETDPIVASVVQVEPGTGRILSMAQSKPYGVDATQNQTAINLNVPAAMGGPANGFQTGSTFKPFTAAAALENGISPAQTYETDNQVILDQSEFRDCENRPTGTGEWEVNNEREDEQGEWDMTSALGESINTYFALLEQQAGLCDTIQMAGDLGVRLGNGDPIPADAAATLGAHETSPLMMANAYATFANRGTYCTPVAITSVTNAEGEELDVPESECSPVMSANTADTINEMLGGVLEDGTGQAVGLTDRDNAGKTGTTDERQNVWFVGYTPDISTAVRVGGLNELISMEDITIGGQYYERASGAGVAGPIWRSAMVGALQGVPNNQFNEVDVPRARDRERDRDRDEDEDRDNDNGDNGGGNGNGGGGNDSGDVGIPDIPDFPDIEWPDTWGNGNGGGRGRD</sequence>
<comment type="caution">
    <text evidence="13">The sequence shown here is derived from an EMBL/GenBank/DDBJ whole genome shotgun (WGS) entry which is preliminary data.</text>
</comment>
<keyword evidence="10" id="KW-1133">Transmembrane helix</keyword>
<feature type="region of interest" description="Disordered" evidence="9">
    <location>
        <begin position="683"/>
        <end position="758"/>
    </location>
</feature>
<keyword evidence="14" id="KW-1185">Reference proteome</keyword>
<evidence type="ECO:0000256" key="3">
    <source>
        <dbReference type="ARBA" id="ARBA00022676"/>
    </source>
</evidence>
<keyword evidence="10" id="KW-0812">Transmembrane</keyword>
<dbReference type="InterPro" id="IPR036950">
    <property type="entry name" value="PBP_transglycosylase"/>
</dbReference>
<dbReference type="Proteomes" id="UP001183420">
    <property type="component" value="Unassembled WGS sequence"/>
</dbReference>
<feature type="domain" description="Penicillin-binding protein transpeptidase" evidence="11">
    <location>
        <begin position="365"/>
        <end position="629"/>
    </location>
</feature>
<evidence type="ECO:0000256" key="5">
    <source>
        <dbReference type="ARBA" id="ARBA00022801"/>
    </source>
</evidence>
<dbReference type="Gene3D" id="1.10.3810.10">
    <property type="entry name" value="Biosynthetic peptidoglycan transglycosylase-like"/>
    <property type="match status" value="1"/>
</dbReference>
<organism evidence="13 14">
    <name type="scientific">Streptomyces millisiae</name>
    <dbReference type="NCBI Taxonomy" id="3075542"/>
    <lineage>
        <taxon>Bacteria</taxon>
        <taxon>Bacillati</taxon>
        <taxon>Actinomycetota</taxon>
        <taxon>Actinomycetes</taxon>
        <taxon>Kitasatosporales</taxon>
        <taxon>Streptomycetaceae</taxon>
        <taxon>Streptomyces</taxon>
    </lineage>
</organism>
<evidence type="ECO:0000256" key="2">
    <source>
        <dbReference type="ARBA" id="ARBA00022670"/>
    </source>
</evidence>
<feature type="compositionally biased region" description="Gly residues" evidence="9">
    <location>
        <begin position="713"/>
        <end position="726"/>
    </location>
</feature>
<dbReference type="Pfam" id="PF00905">
    <property type="entry name" value="Transpeptidase"/>
    <property type="match status" value="1"/>
</dbReference>
<dbReference type="Pfam" id="PF00912">
    <property type="entry name" value="Transgly"/>
    <property type="match status" value="1"/>
</dbReference>
<dbReference type="InterPro" id="IPR012338">
    <property type="entry name" value="Beta-lactam/transpept-like"/>
</dbReference>
<evidence type="ECO:0000256" key="9">
    <source>
        <dbReference type="SAM" id="MobiDB-lite"/>
    </source>
</evidence>
<dbReference type="RefSeq" id="WP_311596334.1">
    <property type="nucleotide sequence ID" value="NZ_JAVREM010000004.1"/>
</dbReference>
<feature type="compositionally biased region" description="Gly residues" evidence="9">
    <location>
        <begin position="749"/>
        <end position="758"/>
    </location>
</feature>
<evidence type="ECO:0000256" key="10">
    <source>
        <dbReference type="SAM" id="Phobius"/>
    </source>
</evidence>
<keyword evidence="1" id="KW-0121">Carboxypeptidase</keyword>
<keyword evidence="4" id="KW-0808">Transferase</keyword>
<feature type="transmembrane region" description="Helical" evidence="10">
    <location>
        <begin position="20"/>
        <end position="45"/>
    </location>
</feature>
<dbReference type="InterPro" id="IPR050396">
    <property type="entry name" value="Glycosyltr_51/Transpeptidase"/>
</dbReference>
<keyword evidence="5" id="KW-0378">Hydrolase</keyword>
<evidence type="ECO:0000256" key="4">
    <source>
        <dbReference type="ARBA" id="ARBA00022679"/>
    </source>
</evidence>
<dbReference type="InterPro" id="IPR001264">
    <property type="entry name" value="Glyco_trans_51"/>
</dbReference>
<reference evidence="14" key="1">
    <citation type="submission" date="2023-07" db="EMBL/GenBank/DDBJ databases">
        <title>30 novel species of actinomycetes from the DSMZ collection.</title>
        <authorList>
            <person name="Nouioui I."/>
        </authorList>
    </citation>
    <scope>NUCLEOTIDE SEQUENCE [LARGE SCALE GENOMIC DNA]</scope>
    <source>
        <strain evidence="14">DSM 44918</strain>
    </source>
</reference>
<evidence type="ECO:0000256" key="1">
    <source>
        <dbReference type="ARBA" id="ARBA00022645"/>
    </source>
</evidence>
<gene>
    <name evidence="13" type="ORF">RNC47_06465</name>
</gene>